<proteinExistence type="predicted"/>
<accession>A0A3L6Q1X5</accession>
<dbReference type="OrthoDB" id="1906820at2759"/>
<keyword evidence="2" id="KW-1185">Reference proteome</keyword>
<dbReference type="STRING" id="4540.A0A3L6Q1X5"/>
<evidence type="ECO:0008006" key="3">
    <source>
        <dbReference type="Google" id="ProtNLM"/>
    </source>
</evidence>
<comment type="caution">
    <text evidence="1">The sequence shown here is derived from an EMBL/GenBank/DDBJ whole genome shotgun (WGS) entry which is preliminary data.</text>
</comment>
<evidence type="ECO:0000313" key="1">
    <source>
        <dbReference type="EMBL" id="RLM69967.1"/>
    </source>
</evidence>
<dbReference type="Proteomes" id="UP000275267">
    <property type="component" value="Unassembled WGS sequence"/>
</dbReference>
<name>A0A3L6Q1X5_PANMI</name>
<sequence>MVKGIWRHMNLEDIRSELLSLNNAQEVVSRILSMEEKHKLPVIGLLWAWLNARNRCNVGEPLMKMEAISFSAREVISDGGGACAKPARSSVFGRKTWRPPPVDVLKINFDGSFRAAEKDGAWGFVIRHSDEQVIVAGSGRLSAVNDALSAGLPLRRPWPGGFPV</sequence>
<gene>
    <name evidence="1" type="ORF">C2845_PM17G04140</name>
</gene>
<dbReference type="EMBL" id="PQIB02000014">
    <property type="protein sequence ID" value="RLM69967.1"/>
    <property type="molecule type" value="Genomic_DNA"/>
</dbReference>
<organism evidence="1 2">
    <name type="scientific">Panicum miliaceum</name>
    <name type="common">Proso millet</name>
    <name type="synonym">Broomcorn millet</name>
    <dbReference type="NCBI Taxonomy" id="4540"/>
    <lineage>
        <taxon>Eukaryota</taxon>
        <taxon>Viridiplantae</taxon>
        <taxon>Streptophyta</taxon>
        <taxon>Embryophyta</taxon>
        <taxon>Tracheophyta</taxon>
        <taxon>Spermatophyta</taxon>
        <taxon>Magnoliopsida</taxon>
        <taxon>Liliopsida</taxon>
        <taxon>Poales</taxon>
        <taxon>Poaceae</taxon>
        <taxon>PACMAD clade</taxon>
        <taxon>Panicoideae</taxon>
        <taxon>Panicodae</taxon>
        <taxon>Paniceae</taxon>
        <taxon>Panicinae</taxon>
        <taxon>Panicum</taxon>
        <taxon>Panicum sect. Panicum</taxon>
    </lineage>
</organism>
<dbReference type="AlphaFoldDB" id="A0A3L6Q1X5"/>
<evidence type="ECO:0000313" key="2">
    <source>
        <dbReference type="Proteomes" id="UP000275267"/>
    </source>
</evidence>
<protein>
    <recommendedName>
        <fullName evidence="3">RNase H type-1 domain-containing protein</fullName>
    </recommendedName>
</protein>
<reference evidence="2" key="1">
    <citation type="journal article" date="2019" name="Nat. Commun.">
        <title>The genome of broomcorn millet.</title>
        <authorList>
            <person name="Zou C."/>
            <person name="Miki D."/>
            <person name="Li D."/>
            <person name="Tang Q."/>
            <person name="Xiao L."/>
            <person name="Rajput S."/>
            <person name="Deng P."/>
            <person name="Jia W."/>
            <person name="Huang R."/>
            <person name="Zhang M."/>
            <person name="Sun Y."/>
            <person name="Hu J."/>
            <person name="Fu X."/>
            <person name="Schnable P.S."/>
            <person name="Li F."/>
            <person name="Zhang H."/>
            <person name="Feng B."/>
            <person name="Zhu X."/>
            <person name="Liu R."/>
            <person name="Schnable J.C."/>
            <person name="Zhu J.-K."/>
            <person name="Zhang H."/>
        </authorList>
    </citation>
    <scope>NUCLEOTIDE SEQUENCE [LARGE SCALE GENOMIC DNA]</scope>
</reference>